<protein>
    <submittedName>
        <fullName evidence="6">Predicted membrane protein</fullName>
    </submittedName>
</protein>
<proteinExistence type="predicted"/>
<keyword evidence="2" id="KW-1133">Transmembrane helix</keyword>
<feature type="transmembrane region" description="Helical" evidence="2">
    <location>
        <begin position="424"/>
        <end position="445"/>
    </location>
</feature>
<evidence type="ECO:0000256" key="1">
    <source>
        <dbReference type="SAM" id="MobiDB-lite"/>
    </source>
</evidence>
<evidence type="ECO:0000256" key="2">
    <source>
        <dbReference type="SAM" id="Phobius"/>
    </source>
</evidence>
<feature type="transmembrane region" description="Helical" evidence="2">
    <location>
        <begin position="401"/>
        <end position="418"/>
    </location>
</feature>
<keyword evidence="3" id="KW-0732">Signal</keyword>
<gene>
    <name evidence="6" type="ORF">SAMN06265220_102789</name>
</gene>
<dbReference type="InterPro" id="IPR048389">
    <property type="entry name" value="YciQ-like_C"/>
</dbReference>
<dbReference type="Proteomes" id="UP000319267">
    <property type="component" value="Unassembled WGS sequence"/>
</dbReference>
<evidence type="ECO:0000256" key="3">
    <source>
        <dbReference type="SAM" id="SignalP"/>
    </source>
</evidence>
<feature type="transmembrane region" description="Helical" evidence="2">
    <location>
        <begin position="482"/>
        <end position="501"/>
    </location>
</feature>
<feature type="compositionally biased region" description="Gly residues" evidence="1">
    <location>
        <begin position="606"/>
        <end position="624"/>
    </location>
</feature>
<dbReference type="RefSeq" id="WP_111377660.1">
    <property type="nucleotide sequence ID" value="NZ_CP043612.1"/>
</dbReference>
<evidence type="ECO:0000259" key="5">
    <source>
        <dbReference type="Pfam" id="PF20990"/>
    </source>
</evidence>
<organism evidence="6 7">
    <name type="scientific">Flavobacterium nitrogenifigens</name>
    <dbReference type="NCBI Taxonomy" id="1617283"/>
    <lineage>
        <taxon>Bacteria</taxon>
        <taxon>Pseudomonadati</taxon>
        <taxon>Bacteroidota</taxon>
        <taxon>Flavobacteriia</taxon>
        <taxon>Flavobacteriales</taxon>
        <taxon>Flavobacteriaceae</taxon>
        <taxon>Flavobacterium</taxon>
    </lineage>
</organism>
<feature type="domain" description="DUF2207" evidence="4">
    <location>
        <begin position="36"/>
        <end position="223"/>
    </location>
</feature>
<feature type="transmembrane region" description="Helical" evidence="2">
    <location>
        <begin position="248"/>
        <end position="266"/>
    </location>
</feature>
<dbReference type="Pfam" id="PF09972">
    <property type="entry name" value="DUF2207"/>
    <property type="match status" value="1"/>
</dbReference>
<feature type="domain" description="Predicted membrane protein YciQ-like C-terminal" evidence="5">
    <location>
        <begin position="288"/>
        <end position="441"/>
    </location>
</feature>
<evidence type="ECO:0000313" key="7">
    <source>
        <dbReference type="Proteomes" id="UP000319267"/>
    </source>
</evidence>
<evidence type="ECO:0000313" key="6">
    <source>
        <dbReference type="EMBL" id="SMO64170.1"/>
    </source>
</evidence>
<dbReference type="Pfam" id="PF20990">
    <property type="entry name" value="DUF2207_C"/>
    <property type="match status" value="1"/>
</dbReference>
<dbReference type="EMBL" id="FXTQ01000002">
    <property type="protein sequence ID" value="SMO64170.1"/>
    <property type="molecule type" value="Genomic_DNA"/>
</dbReference>
<keyword evidence="7" id="KW-1185">Reference proteome</keyword>
<accession>A0A521CZT7</accession>
<feature type="chain" id="PRO_5021918454" evidence="3">
    <location>
        <begin position="23"/>
        <end position="624"/>
    </location>
</feature>
<dbReference type="InterPro" id="IPR018702">
    <property type="entry name" value="DUF2207"/>
</dbReference>
<sequence length="624" mass="70601">MKKFRFLFSVSILLFSLFQGFAQTDSLSTAQPNEERIKKFHADIRVKENGNLIVTENITVYAAELFINHGIYRELPMESNSSKVSKTNFYKVLSVYRGNLEELYHLNIDSERFGIYIGDEEMYLPEGTYTYKLTYEIEAQIHSYSDFDEVYWNVTGNYWAFDIENVTAKITLPKSAKAFQTACYTGLLGSKAHDCNSKVIGNSIYFTSKNLKKGEGFTVAAGFPKGFVHQPFFRPHYKMDEFLSPSRVLLALAFVAFCFAFYYFSWKRHGEDPLLDKTKKINLKSLYSATALQYIKDKGVDSKTLLITIINLSIKGALEIFDNEKKVWDDDFKYSLKKGKETFGLSHEETAVLEALFRENDSFELDKETYLIFDKAKEALEKKLEKQYNLADYFLSNSKQILIGFVITISSLMSYCYIDKGTIYWAVIFGFVLLIITALLAKVIIQSFTKDFGMALLCILFSIFTGGFCYGLFAAVNLDKSYSVLNLIVLFSIISGFSFYLSIIGKYTKLGAEIKFEIERWKKELLNYKPEESSAISVYEENLPYVFALGIEEEWNSKFATILEKLNYKNNWIKTTGSSSSQFTLRSITHFSSSYDSFSTSSSSGSSGGGSSGGGGGGGGGGGW</sequence>
<keyword evidence="2" id="KW-0812">Transmembrane</keyword>
<reference evidence="6 7" key="1">
    <citation type="submission" date="2017-05" db="EMBL/GenBank/DDBJ databases">
        <authorList>
            <person name="Varghese N."/>
            <person name="Submissions S."/>
        </authorList>
    </citation>
    <scope>NUCLEOTIDE SEQUENCE [LARGE SCALE GENOMIC DNA]</scope>
    <source>
        <strain evidence="6 7">DSM 29982</strain>
    </source>
</reference>
<name>A0A521CZT7_9FLAO</name>
<feature type="signal peptide" evidence="3">
    <location>
        <begin position="1"/>
        <end position="22"/>
    </location>
</feature>
<feature type="region of interest" description="Disordered" evidence="1">
    <location>
        <begin position="600"/>
        <end position="624"/>
    </location>
</feature>
<dbReference type="OrthoDB" id="9767603at2"/>
<keyword evidence="2" id="KW-0472">Membrane</keyword>
<evidence type="ECO:0000259" key="4">
    <source>
        <dbReference type="Pfam" id="PF09972"/>
    </source>
</evidence>
<dbReference type="AlphaFoldDB" id="A0A521CZT7"/>
<feature type="transmembrane region" description="Helical" evidence="2">
    <location>
        <begin position="452"/>
        <end position="476"/>
    </location>
</feature>